<evidence type="ECO:0000259" key="5">
    <source>
        <dbReference type="PROSITE" id="PS50944"/>
    </source>
</evidence>
<comment type="similarity">
    <text evidence="1">Belongs to the DtxR/MntR family.</text>
</comment>
<keyword evidence="4" id="KW-0804">Transcription</keyword>
<proteinExistence type="inferred from homology"/>
<dbReference type="InterPro" id="IPR036388">
    <property type="entry name" value="WH-like_DNA-bd_sf"/>
</dbReference>
<evidence type="ECO:0000313" key="6">
    <source>
        <dbReference type="EMBL" id="HJC47335.1"/>
    </source>
</evidence>
<dbReference type="AlphaFoldDB" id="A0A9D2PAX3"/>
<gene>
    <name evidence="6" type="ORF">IAA04_04715</name>
</gene>
<dbReference type="InterPro" id="IPR036421">
    <property type="entry name" value="Fe_dep_repressor_sf"/>
</dbReference>
<evidence type="ECO:0000313" key="7">
    <source>
        <dbReference type="Proteomes" id="UP000823883"/>
    </source>
</evidence>
<protein>
    <submittedName>
        <fullName evidence="6">Metal-dependent transcriptional regulator</fullName>
    </submittedName>
</protein>
<dbReference type="PANTHER" id="PTHR33238">
    <property type="entry name" value="IRON (METAL) DEPENDENT REPRESSOR, DTXR FAMILY"/>
    <property type="match status" value="1"/>
</dbReference>
<dbReference type="GO" id="GO:0003700">
    <property type="term" value="F:DNA-binding transcription factor activity"/>
    <property type="evidence" value="ECO:0007669"/>
    <property type="project" value="InterPro"/>
</dbReference>
<dbReference type="SUPFAM" id="SSF46785">
    <property type="entry name" value="Winged helix' DNA-binding domain"/>
    <property type="match status" value="1"/>
</dbReference>
<dbReference type="Proteomes" id="UP000823883">
    <property type="component" value="Unassembled WGS sequence"/>
</dbReference>
<evidence type="ECO:0000256" key="1">
    <source>
        <dbReference type="ARBA" id="ARBA00007871"/>
    </source>
</evidence>
<dbReference type="InterPro" id="IPR001367">
    <property type="entry name" value="Fe_dep_repressor"/>
</dbReference>
<dbReference type="EMBL" id="DWWL01000027">
    <property type="protein sequence ID" value="HJC47335.1"/>
    <property type="molecule type" value="Genomic_DNA"/>
</dbReference>
<dbReference type="SUPFAM" id="SSF47979">
    <property type="entry name" value="Iron-dependent repressor protein, dimerization domain"/>
    <property type="match status" value="1"/>
</dbReference>
<reference evidence="6" key="2">
    <citation type="submission" date="2021-04" db="EMBL/GenBank/DDBJ databases">
        <authorList>
            <person name="Gilroy R."/>
        </authorList>
    </citation>
    <scope>NUCLEOTIDE SEQUENCE</scope>
    <source>
        <strain evidence="6">CHK183-5548</strain>
    </source>
</reference>
<dbReference type="InterPro" id="IPR050536">
    <property type="entry name" value="DtxR_MntR_Metal-Reg"/>
</dbReference>
<sequence length="121" mass="13816">MEDYLEAIYCLQLQTGQVHSIDVAEYLKVSKPSVSGAMKALREKKLVVKEEDGVLHLTEEGKKLAEAVYEKHVFFQRMFTKLGVDEQVAGRDACLVEHAVSDEVFEKLKEKYSHVLENEDQ</sequence>
<dbReference type="PROSITE" id="PS50944">
    <property type="entry name" value="HTH_DTXR"/>
    <property type="match status" value="1"/>
</dbReference>
<organism evidence="6 7">
    <name type="scientific">Candidatus Lachnoclostridium pullistercoris</name>
    <dbReference type="NCBI Taxonomy" id="2838632"/>
    <lineage>
        <taxon>Bacteria</taxon>
        <taxon>Bacillati</taxon>
        <taxon>Bacillota</taxon>
        <taxon>Clostridia</taxon>
        <taxon>Lachnospirales</taxon>
        <taxon>Lachnospiraceae</taxon>
    </lineage>
</organism>
<dbReference type="Gene3D" id="1.10.10.10">
    <property type="entry name" value="Winged helix-like DNA-binding domain superfamily/Winged helix DNA-binding domain"/>
    <property type="match status" value="1"/>
</dbReference>
<keyword evidence="3" id="KW-0238">DNA-binding</keyword>
<dbReference type="GO" id="GO:0046983">
    <property type="term" value="F:protein dimerization activity"/>
    <property type="evidence" value="ECO:0007669"/>
    <property type="project" value="InterPro"/>
</dbReference>
<evidence type="ECO:0000256" key="2">
    <source>
        <dbReference type="ARBA" id="ARBA00023015"/>
    </source>
</evidence>
<evidence type="ECO:0000256" key="4">
    <source>
        <dbReference type="ARBA" id="ARBA00023163"/>
    </source>
</evidence>
<dbReference type="GO" id="GO:0003677">
    <property type="term" value="F:DNA binding"/>
    <property type="evidence" value="ECO:0007669"/>
    <property type="project" value="UniProtKB-KW"/>
</dbReference>
<dbReference type="Pfam" id="PF02742">
    <property type="entry name" value="Fe_dep_repr_C"/>
    <property type="match status" value="1"/>
</dbReference>
<dbReference type="InterPro" id="IPR022689">
    <property type="entry name" value="Iron_dep_repressor"/>
</dbReference>
<feature type="domain" description="HTH dtxR-type" evidence="5">
    <location>
        <begin position="1"/>
        <end position="58"/>
    </location>
</feature>
<dbReference type="SMART" id="SM00529">
    <property type="entry name" value="HTH_DTXR"/>
    <property type="match status" value="1"/>
</dbReference>
<keyword evidence="2" id="KW-0805">Transcription regulation</keyword>
<dbReference type="GO" id="GO:0046914">
    <property type="term" value="F:transition metal ion binding"/>
    <property type="evidence" value="ECO:0007669"/>
    <property type="project" value="InterPro"/>
</dbReference>
<reference evidence="6" key="1">
    <citation type="journal article" date="2021" name="PeerJ">
        <title>Extensive microbial diversity within the chicken gut microbiome revealed by metagenomics and culture.</title>
        <authorList>
            <person name="Gilroy R."/>
            <person name="Ravi A."/>
            <person name="Getino M."/>
            <person name="Pursley I."/>
            <person name="Horton D.L."/>
            <person name="Alikhan N.F."/>
            <person name="Baker D."/>
            <person name="Gharbi K."/>
            <person name="Hall N."/>
            <person name="Watson M."/>
            <person name="Adriaenssens E.M."/>
            <person name="Foster-Nyarko E."/>
            <person name="Jarju S."/>
            <person name="Secka A."/>
            <person name="Antonio M."/>
            <person name="Oren A."/>
            <person name="Chaudhuri R.R."/>
            <person name="La Ragione R."/>
            <person name="Hildebrand F."/>
            <person name="Pallen M.J."/>
        </authorList>
    </citation>
    <scope>NUCLEOTIDE SEQUENCE</scope>
    <source>
        <strain evidence="6">CHK183-5548</strain>
    </source>
</reference>
<name>A0A9D2PAX3_9FIRM</name>
<evidence type="ECO:0000256" key="3">
    <source>
        <dbReference type="ARBA" id="ARBA00023125"/>
    </source>
</evidence>
<dbReference type="Pfam" id="PF01325">
    <property type="entry name" value="Fe_dep_repress"/>
    <property type="match status" value="1"/>
</dbReference>
<accession>A0A9D2PAX3</accession>
<dbReference type="InterPro" id="IPR022687">
    <property type="entry name" value="HTH_DTXR"/>
</dbReference>
<comment type="caution">
    <text evidence="6">The sequence shown here is derived from an EMBL/GenBank/DDBJ whole genome shotgun (WGS) entry which is preliminary data.</text>
</comment>
<dbReference type="Gene3D" id="1.10.60.10">
    <property type="entry name" value="Iron dependent repressor, metal binding and dimerisation domain"/>
    <property type="match status" value="1"/>
</dbReference>
<dbReference type="InterPro" id="IPR036390">
    <property type="entry name" value="WH_DNA-bd_sf"/>
</dbReference>
<dbReference type="PANTHER" id="PTHR33238:SF7">
    <property type="entry name" value="IRON-DEPENDENT TRANSCRIPTIONAL REGULATOR"/>
    <property type="match status" value="1"/>
</dbReference>